<evidence type="ECO:0000256" key="2">
    <source>
        <dbReference type="SAM" id="MobiDB-lite"/>
    </source>
</evidence>
<comment type="caution">
    <text evidence="5">The sequence shown here is derived from an EMBL/GenBank/DDBJ whole genome shotgun (WGS) entry which is preliminary data.</text>
</comment>
<dbReference type="Gene3D" id="3.40.50.2300">
    <property type="match status" value="2"/>
</dbReference>
<dbReference type="InterPro" id="IPR025997">
    <property type="entry name" value="SBP_2_dom"/>
</dbReference>
<dbReference type="Pfam" id="PF13407">
    <property type="entry name" value="Peripla_BP_4"/>
    <property type="match status" value="1"/>
</dbReference>
<dbReference type="RefSeq" id="WP_270071033.1">
    <property type="nucleotide sequence ID" value="NZ_JAJAQC010000006.1"/>
</dbReference>
<dbReference type="AlphaFoldDB" id="A0A9X3NHD0"/>
<evidence type="ECO:0000259" key="4">
    <source>
        <dbReference type="Pfam" id="PF13407"/>
    </source>
</evidence>
<evidence type="ECO:0000256" key="1">
    <source>
        <dbReference type="ARBA" id="ARBA00004196"/>
    </source>
</evidence>
<feature type="signal peptide" evidence="3">
    <location>
        <begin position="1"/>
        <end position="24"/>
    </location>
</feature>
<feature type="chain" id="PRO_5040854016" evidence="3">
    <location>
        <begin position="25"/>
        <end position="358"/>
    </location>
</feature>
<dbReference type="NCBIfam" id="TIGR02637">
    <property type="entry name" value="RhaS"/>
    <property type="match status" value="1"/>
</dbReference>
<keyword evidence="6" id="KW-1185">Reference proteome</keyword>
<dbReference type="PANTHER" id="PTHR30036">
    <property type="entry name" value="D-XYLOSE-BINDING PERIPLASMIC PROTEIN"/>
    <property type="match status" value="1"/>
</dbReference>
<feature type="region of interest" description="Disordered" evidence="2">
    <location>
        <begin position="29"/>
        <end position="49"/>
    </location>
</feature>
<dbReference type="PANTHER" id="PTHR30036:SF8">
    <property type="entry name" value="ABC-TYPE SUGAR TRANSPORT SYSTEM PERIPLASMIC COMPONENT-LIKE PROTEIN"/>
    <property type="match status" value="1"/>
</dbReference>
<comment type="subcellular location">
    <subcellularLocation>
        <location evidence="1">Cell envelope</location>
    </subcellularLocation>
</comment>
<protein>
    <submittedName>
        <fullName evidence="5">Rhamnose ABC transporter substrate-binding protein</fullName>
    </submittedName>
</protein>
<evidence type="ECO:0000313" key="6">
    <source>
        <dbReference type="Proteomes" id="UP001140076"/>
    </source>
</evidence>
<organism evidence="5 6">
    <name type="scientific">Streptomonospora mangrovi</name>
    <dbReference type="NCBI Taxonomy" id="2883123"/>
    <lineage>
        <taxon>Bacteria</taxon>
        <taxon>Bacillati</taxon>
        <taxon>Actinomycetota</taxon>
        <taxon>Actinomycetes</taxon>
        <taxon>Streptosporangiales</taxon>
        <taxon>Nocardiopsidaceae</taxon>
        <taxon>Streptomonospora</taxon>
    </lineage>
</organism>
<dbReference type="InterPro" id="IPR028082">
    <property type="entry name" value="Peripla_BP_I"/>
</dbReference>
<sequence length="358" mass="37565">MMRKRIRYGVTAAALAGVMLAATACGGTTRGDDSGEGSGGGAQGEADPDAEIPEGLAISFLPKQLNNPYMTYANSGGQEAVEELAGEFKEVGPSEANASSQVSYINTLSQQGSDAIVIAANDPDAVCGALNQARQAGSVVVSYDSDTNPDCRDVFINQATAEEIARVQVEMVAEQIGGEGEIAFLSATPNATNQNTWLELMEEELAKDEYADIEVVDTVYGNDDDQKSFNEMQALLQSHPDLAGVVAPTTVGLAAAARYLSGSDYKGEVVLTGLGTPNQMQEYVEDGTVEEFALWDPKDMGYLAGYAAASLSAGRITGAEGETFEAGRLGDYEIGANGEVVLGPPTVFNADNIDEYDF</sequence>
<name>A0A9X3NHD0_9ACTN</name>
<dbReference type="CDD" id="cd20000">
    <property type="entry name" value="PBP1_ABC_rhamnose"/>
    <property type="match status" value="1"/>
</dbReference>
<dbReference type="EMBL" id="JAJAQC010000006">
    <property type="protein sequence ID" value="MDA0563749.1"/>
    <property type="molecule type" value="Genomic_DNA"/>
</dbReference>
<dbReference type="SUPFAM" id="SSF53822">
    <property type="entry name" value="Periplasmic binding protein-like I"/>
    <property type="match status" value="1"/>
</dbReference>
<dbReference type="PROSITE" id="PS51257">
    <property type="entry name" value="PROKAR_LIPOPROTEIN"/>
    <property type="match status" value="1"/>
</dbReference>
<dbReference type="GO" id="GO:0015762">
    <property type="term" value="P:rhamnose transmembrane transport"/>
    <property type="evidence" value="ECO:0007669"/>
    <property type="project" value="InterPro"/>
</dbReference>
<dbReference type="Proteomes" id="UP001140076">
    <property type="component" value="Unassembled WGS sequence"/>
</dbReference>
<feature type="domain" description="Periplasmic binding protein" evidence="4">
    <location>
        <begin position="58"/>
        <end position="314"/>
    </location>
</feature>
<accession>A0A9X3NHD0</accession>
<evidence type="ECO:0000313" key="5">
    <source>
        <dbReference type="EMBL" id="MDA0563749.1"/>
    </source>
</evidence>
<dbReference type="InterPro" id="IPR050555">
    <property type="entry name" value="Bact_Solute-Bind_Prot2"/>
</dbReference>
<evidence type="ECO:0000256" key="3">
    <source>
        <dbReference type="SAM" id="SignalP"/>
    </source>
</evidence>
<keyword evidence="3" id="KW-0732">Signal</keyword>
<dbReference type="InterPro" id="IPR013459">
    <property type="entry name" value="RhaS"/>
</dbReference>
<reference evidence="5" key="1">
    <citation type="submission" date="2021-10" db="EMBL/GenBank/DDBJ databases">
        <title>Streptomonospora sp. nov., isolated from mangrove soil.</title>
        <authorList>
            <person name="Chen X."/>
            <person name="Ge X."/>
            <person name="Liu W."/>
        </authorList>
    </citation>
    <scope>NUCLEOTIDE SEQUENCE</scope>
    <source>
        <strain evidence="5">S1-112</strain>
    </source>
</reference>
<gene>
    <name evidence="5" type="primary">rhaS</name>
    <name evidence="5" type="ORF">LG943_05310</name>
</gene>
<dbReference type="GO" id="GO:0030246">
    <property type="term" value="F:carbohydrate binding"/>
    <property type="evidence" value="ECO:0007669"/>
    <property type="project" value="TreeGrafter"/>
</dbReference>
<dbReference type="GO" id="GO:0030288">
    <property type="term" value="C:outer membrane-bounded periplasmic space"/>
    <property type="evidence" value="ECO:0007669"/>
    <property type="project" value="TreeGrafter"/>
</dbReference>
<proteinExistence type="predicted"/>